<protein>
    <submittedName>
        <fullName evidence="3">CPBP family intramembrane metalloprotease</fullName>
    </submittedName>
</protein>
<dbReference type="InterPro" id="IPR003675">
    <property type="entry name" value="Rce1/LyrA-like_dom"/>
</dbReference>
<comment type="caution">
    <text evidence="3">The sequence shown here is derived from an EMBL/GenBank/DDBJ whole genome shotgun (WGS) entry which is preliminary data.</text>
</comment>
<keyword evidence="3" id="KW-0378">Hydrolase</keyword>
<dbReference type="GO" id="GO:0008237">
    <property type="term" value="F:metallopeptidase activity"/>
    <property type="evidence" value="ECO:0007669"/>
    <property type="project" value="UniProtKB-KW"/>
</dbReference>
<evidence type="ECO:0000256" key="1">
    <source>
        <dbReference type="SAM" id="Phobius"/>
    </source>
</evidence>
<dbReference type="RefSeq" id="WP_370397371.1">
    <property type="nucleotide sequence ID" value="NZ_JALBUT010000007.1"/>
</dbReference>
<dbReference type="PANTHER" id="PTHR43592:SF15">
    <property type="entry name" value="CAAX AMINO TERMINAL PROTEASE FAMILY PROTEIN"/>
    <property type="match status" value="1"/>
</dbReference>
<feature type="transmembrane region" description="Helical" evidence="1">
    <location>
        <begin position="6"/>
        <end position="25"/>
    </location>
</feature>
<feature type="transmembrane region" description="Helical" evidence="1">
    <location>
        <begin position="222"/>
        <end position="240"/>
    </location>
</feature>
<dbReference type="Proteomes" id="UP001275932">
    <property type="component" value="Unassembled WGS sequence"/>
</dbReference>
<name>A0ABU4WJH7_9BACT</name>
<organism evidence="3 4">
    <name type="scientific">Intestinicryptomonas porci</name>
    <dbReference type="NCBI Taxonomy" id="2926320"/>
    <lineage>
        <taxon>Bacteria</taxon>
        <taxon>Pseudomonadati</taxon>
        <taxon>Verrucomicrobiota</taxon>
        <taxon>Opitutia</taxon>
        <taxon>Opitutales</taxon>
        <taxon>Intestinicryptomonaceae</taxon>
        <taxon>Intestinicryptomonas</taxon>
    </lineage>
</organism>
<accession>A0ABU4WJH7</accession>
<dbReference type="EMBL" id="JALBUT010000007">
    <property type="protein sequence ID" value="MDX8415918.1"/>
    <property type="molecule type" value="Genomic_DNA"/>
</dbReference>
<feature type="transmembrane region" description="Helical" evidence="1">
    <location>
        <begin position="119"/>
        <end position="141"/>
    </location>
</feature>
<feature type="transmembrane region" description="Helical" evidence="1">
    <location>
        <begin position="80"/>
        <end position="99"/>
    </location>
</feature>
<feature type="transmembrane region" description="Helical" evidence="1">
    <location>
        <begin position="170"/>
        <end position="188"/>
    </location>
</feature>
<evidence type="ECO:0000313" key="3">
    <source>
        <dbReference type="EMBL" id="MDX8415918.1"/>
    </source>
</evidence>
<dbReference type="PANTHER" id="PTHR43592">
    <property type="entry name" value="CAAX AMINO TERMINAL PROTEASE"/>
    <property type="match status" value="1"/>
</dbReference>
<sequence>MDLVFLLVPVLFFLAWVVFGFEILSKLCKKLKKPEREVGFAITLADFFLISFLISMSVLFGSSIGNRVAEVLTENESEQVFISMGVLHFIVVGAVFLFLKKSDSKPRLFWEKSAGFLKIALGSAGYFFGLFSLIALVSLFWNVALTVWGVEIEPQEVVEYFRDVDGGMKFFALFSVMFLAPVSEELVFRGVMYGGLKNRLGAVFSAVIVSVLFAAVHFSLPAFMPIFVLSLLLIAVYERYGDLRASMVVHSLFNSLMSLLMLVDENFINV</sequence>
<dbReference type="Pfam" id="PF02517">
    <property type="entry name" value="Rce1-like"/>
    <property type="match status" value="1"/>
</dbReference>
<evidence type="ECO:0000259" key="2">
    <source>
        <dbReference type="Pfam" id="PF02517"/>
    </source>
</evidence>
<reference evidence="3 4" key="1">
    <citation type="submission" date="2022-03" db="EMBL/GenBank/DDBJ databases">
        <title>Novel taxa within the pig intestine.</title>
        <authorList>
            <person name="Wylensek D."/>
            <person name="Bishof K."/>
            <person name="Afrizal A."/>
            <person name="Clavel T."/>
        </authorList>
    </citation>
    <scope>NUCLEOTIDE SEQUENCE [LARGE SCALE GENOMIC DNA]</scope>
    <source>
        <strain evidence="3 4">CLA-KB-P66</strain>
    </source>
</reference>
<keyword evidence="4" id="KW-1185">Reference proteome</keyword>
<keyword evidence="1" id="KW-0812">Transmembrane</keyword>
<keyword evidence="3" id="KW-0482">Metalloprotease</keyword>
<gene>
    <name evidence="3" type="ORF">MOX91_06985</name>
</gene>
<keyword evidence="3" id="KW-0645">Protease</keyword>
<feature type="transmembrane region" description="Helical" evidence="1">
    <location>
        <begin position="37"/>
        <end position="60"/>
    </location>
</feature>
<feature type="transmembrane region" description="Helical" evidence="1">
    <location>
        <begin position="200"/>
        <end position="216"/>
    </location>
</feature>
<evidence type="ECO:0000313" key="4">
    <source>
        <dbReference type="Proteomes" id="UP001275932"/>
    </source>
</evidence>
<keyword evidence="1" id="KW-0472">Membrane</keyword>
<feature type="domain" description="CAAX prenyl protease 2/Lysostaphin resistance protein A-like" evidence="2">
    <location>
        <begin position="170"/>
        <end position="255"/>
    </location>
</feature>
<keyword evidence="1" id="KW-1133">Transmembrane helix</keyword>
<proteinExistence type="predicted"/>